<dbReference type="InterPro" id="IPR006070">
    <property type="entry name" value="Sua5-like_dom"/>
</dbReference>
<dbReference type="RefSeq" id="WP_115568873.1">
    <property type="nucleotide sequence ID" value="NZ_NXLV01000001.1"/>
</dbReference>
<keyword evidence="13" id="KW-1185">Reference proteome</keyword>
<evidence type="ECO:0000259" key="11">
    <source>
        <dbReference type="PROSITE" id="PS51163"/>
    </source>
</evidence>
<dbReference type="PIRSF" id="PIRSF006256">
    <property type="entry name" value="CMPcnvr_hdrg_mat"/>
    <property type="match status" value="1"/>
</dbReference>
<dbReference type="PROSITE" id="PS51160">
    <property type="entry name" value="ACYLPHOSPHATASE_3"/>
    <property type="match status" value="1"/>
</dbReference>
<dbReference type="EMBL" id="NXLV01000001">
    <property type="protein sequence ID" value="RDU72243.1"/>
    <property type="molecule type" value="Genomic_DNA"/>
</dbReference>
<keyword evidence="6" id="KW-0862">Zinc</keyword>
<dbReference type="InterPro" id="IPR036046">
    <property type="entry name" value="Acylphosphatase-like_dom_sf"/>
</dbReference>
<reference evidence="12 13" key="1">
    <citation type="submission" date="2018-04" db="EMBL/GenBank/DDBJ databases">
        <title>Novel Campyloabacter and Helicobacter Species and Strains.</title>
        <authorList>
            <person name="Mannion A.J."/>
            <person name="Shen Z."/>
            <person name="Fox J.G."/>
        </authorList>
    </citation>
    <scope>NUCLEOTIDE SEQUENCE [LARGE SCALE GENOMIC DNA]</scope>
    <source>
        <strain evidence="12 13">MIT 04-9366</strain>
    </source>
</reference>
<dbReference type="OrthoDB" id="9808093at2"/>
<evidence type="ECO:0000256" key="4">
    <source>
        <dbReference type="ARBA" id="ARBA00022723"/>
    </source>
</evidence>
<dbReference type="SUPFAM" id="SSF55821">
    <property type="entry name" value="YrdC/RibB"/>
    <property type="match status" value="1"/>
</dbReference>
<dbReference type="Pfam" id="PF00708">
    <property type="entry name" value="Acylphosphatase"/>
    <property type="match status" value="1"/>
</dbReference>
<dbReference type="InterPro" id="IPR011125">
    <property type="entry name" value="Znf_HypF"/>
</dbReference>
<evidence type="ECO:0000259" key="10">
    <source>
        <dbReference type="PROSITE" id="PS51160"/>
    </source>
</evidence>
<keyword evidence="3" id="KW-0436">Ligase</keyword>
<dbReference type="Proteomes" id="UP000257045">
    <property type="component" value="Unassembled WGS sequence"/>
</dbReference>
<dbReference type="Pfam" id="PF22521">
    <property type="entry name" value="HypF_C_2"/>
    <property type="match status" value="1"/>
</dbReference>
<dbReference type="GO" id="GO:0008270">
    <property type="term" value="F:zinc ion binding"/>
    <property type="evidence" value="ECO:0007669"/>
    <property type="project" value="UniProtKB-KW"/>
</dbReference>
<dbReference type="InterPro" id="IPR055128">
    <property type="entry name" value="HypF_C_2"/>
</dbReference>
<gene>
    <name evidence="12" type="primary">hypF</name>
    <name evidence="12" type="ORF">CQA58_01160</name>
</gene>
<dbReference type="GO" id="GO:0051604">
    <property type="term" value="P:protein maturation"/>
    <property type="evidence" value="ECO:0007669"/>
    <property type="project" value="TreeGrafter"/>
</dbReference>
<dbReference type="PANTHER" id="PTHR42959">
    <property type="entry name" value="CARBAMOYLTRANSFERASE"/>
    <property type="match status" value="1"/>
</dbReference>
<dbReference type="GO" id="GO:0003725">
    <property type="term" value="F:double-stranded RNA binding"/>
    <property type="evidence" value="ECO:0007669"/>
    <property type="project" value="InterPro"/>
</dbReference>
<keyword evidence="5" id="KW-0863">Zinc-finger</keyword>
<proteinExistence type="inferred from homology"/>
<name>A0A3D8J480_9HELI</name>
<dbReference type="PANTHER" id="PTHR42959:SF1">
    <property type="entry name" value="CARBAMOYLTRANSFERASE HYPF"/>
    <property type="match status" value="1"/>
</dbReference>
<feature type="active site" evidence="9">
    <location>
        <position position="36"/>
    </location>
</feature>
<evidence type="ECO:0000256" key="9">
    <source>
        <dbReference type="PROSITE-ProRule" id="PRU00520"/>
    </source>
</evidence>
<comment type="similarity">
    <text evidence="2 8">Belongs to the carbamoyltransferase HypF family.</text>
</comment>
<dbReference type="Gene3D" id="3.30.110.120">
    <property type="match status" value="1"/>
</dbReference>
<dbReference type="GO" id="GO:0003998">
    <property type="term" value="F:acylphosphatase activity"/>
    <property type="evidence" value="ECO:0007669"/>
    <property type="project" value="UniProtKB-EC"/>
</dbReference>
<organism evidence="12 13">
    <name type="scientific">Helicobacter brantae</name>
    <dbReference type="NCBI Taxonomy" id="375927"/>
    <lineage>
        <taxon>Bacteria</taxon>
        <taxon>Pseudomonadati</taxon>
        <taxon>Campylobacterota</taxon>
        <taxon>Epsilonproteobacteria</taxon>
        <taxon>Campylobacterales</taxon>
        <taxon>Helicobacteraceae</taxon>
        <taxon>Helicobacter</taxon>
    </lineage>
</organism>
<dbReference type="InterPro" id="IPR041440">
    <property type="entry name" value="HypF_C"/>
</dbReference>
<sequence>MKTLKLLIQGRIQGVGFRPFISNLANSLGLCGCVKNNALGVEVLLQGLKCEEFLRDLPLKAPKISQIQTIETQEIDCPTFQGFEILESEQSNHYAIPPISDLAICEDCKRELKESKNPRYFYPLINCTNCGPRHSVIRALPYDRERTSMAEFEMCEFCQSQYTSPTSRFFHAQPISCPKCSPKMFWGEEVIEDYPQTFSLIASKIKEGEIILIEGIGGFHLVCDSTNAKSIKRLRELKNRPSKPLALMCKDINQAKEIAYISPKEEEALLSPQAPIVLLKAKKHLEGIAPNLQTYGIMLSYTPIYELLFSFLDIPLVATSANPKGEPIIYEREKLDKLSFLTTLSLSHQRKINNPIEDSIIQILSTQDEVVLRNARGYAPTCFTLPQKLPFSILAMGGNQKASFAIGFENLVILSPYIGDLDNLESISRYKQSIQKIQKLYGIAKFDEIIADLHPNYESTKIAQELAQEMDSKLTQVQHHYAHALCVCFEHKISQEVLAFCFDGTGFGEDRNIWGGEVLEVGAEGFVRVAHFKYFKLLGGEVAVRDIERIFLSIAFDYLSLEQIQKFQTHKTPQEIATLYQMHQKSLNSPLTSSVGRLFDMVAFLCGLKTQSYEGESGVWLQNLYDERFSALSYDFCIEGGEIELDFLSIFEDSLSIGKEEIASKFINTLAQVIFTLSKTENRKIVLCGGVFCNNILSAKVLEKLRKNGKTCYIGNKIPPNDNGLALGQLYHSLRSIYAR</sequence>
<dbReference type="Gene3D" id="3.90.870.50">
    <property type="match status" value="1"/>
</dbReference>
<dbReference type="Pfam" id="PF17788">
    <property type="entry name" value="HypF_C"/>
    <property type="match status" value="1"/>
</dbReference>
<dbReference type="Pfam" id="PF07503">
    <property type="entry name" value="zf-HYPF"/>
    <property type="match status" value="2"/>
</dbReference>
<evidence type="ECO:0000256" key="8">
    <source>
        <dbReference type="PIRNR" id="PIRNR006256"/>
    </source>
</evidence>
<evidence type="ECO:0000256" key="5">
    <source>
        <dbReference type="ARBA" id="ARBA00022771"/>
    </source>
</evidence>
<comment type="catalytic activity">
    <reaction evidence="9">
        <text>an acyl phosphate + H2O = a carboxylate + phosphate + H(+)</text>
        <dbReference type="Rhea" id="RHEA:14965"/>
        <dbReference type="ChEBI" id="CHEBI:15377"/>
        <dbReference type="ChEBI" id="CHEBI:15378"/>
        <dbReference type="ChEBI" id="CHEBI:29067"/>
        <dbReference type="ChEBI" id="CHEBI:43474"/>
        <dbReference type="ChEBI" id="CHEBI:59918"/>
        <dbReference type="EC" id="3.6.1.7"/>
    </reaction>
</comment>
<feature type="domain" description="Acylphosphatase-like" evidence="10">
    <location>
        <begin position="3"/>
        <end position="87"/>
    </location>
</feature>
<dbReference type="EC" id="6.2.-.-" evidence="8"/>
<evidence type="ECO:0000256" key="3">
    <source>
        <dbReference type="ARBA" id="ARBA00022598"/>
    </source>
</evidence>
<dbReference type="UniPathway" id="UPA00335"/>
<dbReference type="Gene3D" id="3.30.420.360">
    <property type="match status" value="1"/>
</dbReference>
<evidence type="ECO:0000256" key="2">
    <source>
        <dbReference type="ARBA" id="ARBA00008097"/>
    </source>
</evidence>
<evidence type="ECO:0000256" key="7">
    <source>
        <dbReference type="ARBA" id="ARBA00048220"/>
    </source>
</evidence>
<dbReference type="GO" id="GO:0016743">
    <property type="term" value="F:carboxyl- or carbamoyltransferase activity"/>
    <property type="evidence" value="ECO:0007669"/>
    <property type="project" value="UniProtKB-UniRule"/>
</dbReference>
<dbReference type="GO" id="GO:0016874">
    <property type="term" value="F:ligase activity"/>
    <property type="evidence" value="ECO:0007669"/>
    <property type="project" value="UniProtKB-UniRule"/>
</dbReference>
<dbReference type="NCBIfam" id="TIGR00143">
    <property type="entry name" value="hypF"/>
    <property type="match status" value="1"/>
</dbReference>
<comment type="caution">
    <text evidence="12">The sequence shown here is derived from an EMBL/GenBank/DDBJ whole genome shotgun (WGS) entry which is preliminary data.</text>
</comment>
<protein>
    <recommendedName>
        <fullName evidence="8">Carbamoyltransferase</fullName>
        <ecNumber evidence="8">6.2.-.-</ecNumber>
    </recommendedName>
</protein>
<keyword evidence="9" id="KW-0378">Hydrolase</keyword>
<comment type="catalytic activity">
    <reaction evidence="7">
        <text>C-terminal L-cysteinyl-[HypE protein] + carbamoyl phosphate + ATP + H2O = C-terminal S-carboxamide-L-cysteinyl-[HypE protein] + AMP + phosphate + diphosphate + H(+)</text>
        <dbReference type="Rhea" id="RHEA:55636"/>
        <dbReference type="Rhea" id="RHEA-COMP:14247"/>
        <dbReference type="Rhea" id="RHEA-COMP:14392"/>
        <dbReference type="ChEBI" id="CHEBI:15377"/>
        <dbReference type="ChEBI" id="CHEBI:15378"/>
        <dbReference type="ChEBI" id="CHEBI:30616"/>
        <dbReference type="ChEBI" id="CHEBI:33019"/>
        <dbReference type="ChEBI" id="CHEBI:43474"/>
        <dbReference type="ChEBI" id="CHEBI:58228"/>
        <dbReference type="ChEBI" id="CHEBI:76913"/>
        <dbReference type="ChEBI" id="CHEBI:139126"/>
        <dbReference type="ChEBI" id="CHEBI:456215"/>
    </reaction>
</comment>
<dbReference type="Pfam" id="PF01300">
    <property type="entry name" value="Sua5_yciO_yrdC"/>
    <property type="match status" value="1"/>
</dbReference>
<dbReference type="InterPro" id="IPR004421">
    <property type="entry name" value="Carbamoyltransferase_HypF"/>
</dbReference>
<dbReference type="InterPro" id="IPR017945">
    <property type="entry name" value="DHBP_synth_RibB-like_a/b_dom"/>
</dbReference>
<comment type="pathway">
    <text evidence="1">Protein modification; [NiFe] hydrogenase maturation.</text>
</comment>
<dbReference type="InterPro" id="IPR051060">
    <property type="entry name" value="Carbamoyltrans_HypF-like"/>
</dbReference>
<dbReference type="InterPro" id="IPR001792">
    <property type="entry name" value="Acylphosphatase-like_dom"/>
</dbReference>
<evidence type="ECO:0000313" key="13">
    <source>
        <dbReference type="Proteomes" id="UP000257045"/>
    </source>
</evidence>
<dbReference type="PROSITE" id="PS51257">
    <property type="entry name" value="PROKAR_LIPOPROTEIN"/>
    <property type="match status" value="1"/>
</dbReference>
<accession>A0A3D8J480</accession>
<dbReference type="AlphaFoldDB" id="A0A3D8J480"/>
<evidence type="ECO:0000256" key="1">
    <source>
        <dbReference type="ARBA" id="ARBA00004711"/>
    </source>
</evidence>
<keyword evidence="4" id="KW-0479">Metal-binding</keyword>
<keyword evidence="12" id="KW-0808">Transferase</keyword>
<evidence type="ECO:0000256" key="6">
    <source>
        <dbReference type="ARBA" id="ARBA00022833"/>
    </source>
</evidence>
<feature type="active site" evidence="9">
    <location>
        <position position="18"/>
    </location>
</feature>
<dbReference type="Gene3D" id="3.30.420.40">
    <property type="match status" value="1"/>
</dbReference>
<dbReference type="PROSITE" id="PS51163">
    <property type="entry name" value="YRDC"/>
    <property type="match status" value="1"/>
</dbReference>
<evidence type="ECO:0000313" key="12">
    <source>
        <dbReference type="EMBL" id="RDU72243.1"/>
    </source>
</evidence>
<feature type="domain" description="YrdC-like" evidence="11">
    <location>
        <begin position="195"/>
        <end position="377"/>
    </location>
</feature>
<dbReference type="SUPFAM" id="SSF54975">
    <property type="entry name" value="Acylphosphatase/BLUF domain-like"/>
    <property type="match status" value="1"/>
</dbReference>